<reference evidence="1" key="1">
    <citation type="submission" date="2022-06" db="EMBL/GenBank/DDBJ databases">
        <title>Diverse halophilic archaea isolated from saline environments.</title>
        <authorList>
            <person name="Cui H.-L."/>
        </authorList>
    </citation>
    <scope>NUCLEOTIDE SEQUENCE</scope>
    <source>
        <strain evidence="1">WLHS1</strain>
    </source>
</reference>
<proteinExistence type="predicted"/>
<keyword evidence="2" id="KW-1185">Reference proteome</keyword>
<organism evidence="1 2">
    <name type="scientific">Natronosalvus rutilus</name>
    <dbReference type="NCBI Taxonomy" id="2953753"/>
    <lineage>
        <taxon>Archaea</taxon>
        <taxon>Methanobacteriati</taxon>
        <taxon>Methanobacteriota</taxon>
        <taxon>Stenosarchaea group</taxon>
        <taxon>Halobacteria</taxon>
        <taxon>Halobacteriales</taxon>
        <taxon>Natrialbaceae</taxon>
        <taxon>Natronosalvus</taxon>
    </lineage>
</organism>
<name>A0A9E7N6X4_9EURY</name>
<dbReference type="InterPro" id="IPR058715">
    <property type="entry name" value="PDDEXK_nuclease-rel"/>
</dbReference>
<accession>A0A9E7N6X4</accession>
<dbReference type="RefSeq" id="WP_254156894.1">
    <property type="nucleotide sequence ID" value="NZ_CP100355.1"/>
</dbReference>
<dbReference type="Proteomes" id="UP001056855">
    <property type="component" value="Chromosome"/>
</dbReference>
<protein>
    <submittedName>
        <fullName evidence="1">Uncharacterized protein</fullName>
    </submittedName>
</protein>
<evidence type="ECO:0000313" key="1">
    <source>
        <dbReference type="EMBL" id="UTF52829.1"/>
    </source>
</evidence>
<dbReference type="AlphaFoldDB" id="A0A9E7N6X4"/>
<dbReference type="GeneID" id="73291122"/>
<dbReference type="EMBL" id="CP100355">
    <property type="protein sequence ID" value="UTF52829.1"/>
    <property type="molecule type" value="Genomic_DNA"/>
</dbReference>
<evidence type="ECO:0000313" key="2">
    <source>
        <dbReference type="Proteomes" id="UP001056855"/>
    </source>
</evidence>
<dbReference type="Pfam" id="PF25941">
    <property type="entry name" value="PDDEXK_16"/>
    <property type="match status" value="1"/>
</dbReference>
<gene>
    <name evidence="1" type="ORF">NGM29_13710</name>
</gene>
<dbReference type="KEGG" id="sawl:NGM29_13710"/>
<sequence length="168" mass="18768">MSHAVETMARSRQAGDRAETAVLELVDGLRYVPDSEGQHYDAVAETVIVPHRELPFVGICLLEADAVVEIKSVAVVYGQNQRRGRFSLRRVQHQSLLEEGGVYLFAVCTPNSREIIGMKVVPATQVDHLLESVTDGWRTAGDGREDYSQLAWTRIFDSSELRQRGDEL</sequence>